<comment type="subcellular location">
    <subcellularLocation>
        <location evidence="6">Cytoplasm</location>
    </subcellularLocation>
</comment>
<organism evidence="7 8">
    <name type="scientific">Parasediminibacterium paludis</name>
    <dbReference type="NCBI Taxonomy" id="908966"/>
    <lineage>
        <taxon>Bacteria</taxon>
        <taxon>Pseudomonadati</taxon>
        <taxon>Bacteroidota</taxon>
        <taxon>Chitinophagia</taxon>
        <taxon>Chitinophagales</taxon>
        <taxon>Chitinophagaceae</taxon>
        <taxon>Parasediminibacterium</taxon>
    </lineage>
</organism>
<sequence>MSHKALFFKSVQAEMTDVLIAELSEIGFEGFEEVEEGLKAFIKETDYDEAKVIALAQTYTVSFSAETIPVQNWNEVWESNFDPMQVDDFVGVRANFHAPMQGVAHEIVITPKMSFGTGHHATTYMVMQLMKDINFNNKTVFDYGTGTGILAILAEKLGSTSILGIDYDDWCIENATENLTANNCQYITIEKADNAKLTTKFDIVIANINKNIILDNMAYLADDVVLGGEVLLSGLLQEDEADILAKALTFNWKHQVTIKKGMWIALHFVA</sequence>
<evidence type="ECO:0000313" key="7">
    <source>
        <dbReference type="EMBL" id="MFC4230856.1"/>
    </source>
</evidence>
<evidence type="ECO:0000256" key="2">
    <source>
        <dbReference type="ARBA" id="ARBA00022490"/>
    </source>
</evidence>
<comment type="function">
    <text evidence="6">Methylates ribosomal protein L11.</text>
</comment>
<accession>A0ABV8PU56</accession>
<comment type="similarity">
    <text evidence="1 6">Belongs to the methyltransferase superfamily. PrmA family.</text>
</comment>
<keyword evidence="8" id="KW-1185">Reference proteome</keyword>
<dbReference type="PANTHER" id="PTHR43648:SF1">
    <property type="entry name" value="ELECTRON TRANSFER FLAVOPROTEIN BETA SUBUNIT LYSINE METHYLTRANSFERASE"/>
    <property type="match status" value="1"/>
</dbReference>
<dbReference type="HAMAP" id="MF_00735">
    <property type="entry name" value="Methyltr_PrmA"/>
    <property type="match status" value="1"/>
</dbReference>
<dbReference type="GO" id="GO:0005840">
    <property type="term" value="C:ribosome"/>
    <property type="evidence" value="ECO:0007669"/>
    <property type="project" value="UniProtKB-KW"/>
</dbReference>
<keyword evidence="4 6" id="KW-0808">Transferase</keyword>
<dbReference type="PANTHER" id="PTHR43648">
    <property type="entry name" value="ELECTRON TRANSFER FLAVOPROTEIN BETA SUBUNIT LYSINE METHYLTRANSFERASE"/>
    <property type="match status" value="1"/>
</dbReference>
<dbReference type="SUPFAM" id="SSF53335">
    <property type="entry name" value="S-adenosyl-L-methionine-dependent methyltransferases"/>
    <property type="match status" value="1"/>
</dbReference>
<feature type="binding site" evidence="6">
    <location>
        <position position="144"/>
    </location>
    <ligand>
        <name>S-adenosyl-L-methionine</name>
        <dbReference type="ChEBI" id="CHEBI:59789"/>
    </ligand>
</feature>
<evidence type="ECO:0000313" key="8">
    <source>
        <dbReference type="Proteomes" id="UP001595906"/>
    </source>
</evidence>
<evidence type="ECO:0000256" key="6">
    <source>
        <dbReference type="HAMAP-Rule" id="MF_00735"/>
    </source>
</evidence>
<evidence type="ECO:0000256" key="4">
    <source>
        <dbReference type="ARBA" id="ARBA00022679"/>
    </source>
</evidence>
<dbReference type="InterPro" id="IPR004498">
    <property type="entry name" value="Ribosomal_PrmA_MeTrfase"/>
</dbReference>
<dbReference type="InterPro" id="IPR050078">
    <property type="entry name" value="Ribosomal_L11_MeTrfase_PrmA"/>
</dbReference>
<keyword evidence="2 6" id="KW-0963">Cytoplasm</keyword>
<dbReference type="Pfam" id="PF06325">
    <property type="entry name" value="PrmA"/>
    <property type="match status" value="1"/>
</dbReference>
<keyword evidence="5 6" id="KW-0949">S-adenosyl-L-methionine</keyword>
<dbReference type="RefSeq" id="WP_379012241.1">
    <property type="nucleotide sequence ID" value="NZ_JBHSDC010000002.1"/>
</dbReference>
<keyword evidence="3 6" id="KW-0489">Methyltransferase</keyword>
<dbReference type="GO" id="GO:0032259">
    <property type="term" value="P:methylation"/>
    <property type="evidence" value="ECO:0007669"/>
    <property type="project" value="UniProtKB-KW"/>
</dbReference>
<evidence type="ECO:0000256" key="1">
    <source>
        <dbReference type="ARBA" id="ARBA00009741"/>
    </source>
</evidence>
<dbReference type="Gene3D" id="3.40.50.150">
    <property type="entry name" value="Vaccinia Virus protein VP39"/>
    <property type="match status" value="1"/>
</dbReference>
<proteinExistence type="inferred from homology"/>
<dbReference type="Proteomes" id="UP001595906">
    <property type="component" value="Unassembled WGS sequence"/>
</dbReference>
<dbReference type="EMBL" id="JBHSDC010000002">
    <property type="protein sequence ID" value="MFC4230856.1"/>
    <property type="molecule type" value="Genomic_DNA"/>
</dbReference>
<gene>
    <name evidence="6 7" type="primary">prmA</name>
    <name evidence="7" type="ORF">ACFOW1_03065</name>
</gene>
<dbReference type="EC" id="2.1.1.-" evidence="6"/>
<dbReference type="NCBIfam" id="NF001785">
    <property type="entry name" value="PRK00517.2-2"/>
    <property type="match status" value="1"/>
</dbReference>
<dbReference type="CDD" id="cd02440">
    <property type="entry name" value="AdoMet_MTases"/>
    <property type="match status" value="1"/>
</dbReference>
<dbReference type="GO" id="GO:0008168">
    <property type="term" value="F:methyltransferase activity"/>
    <property type="evidence" value="ECO:0007669"/>
    <property type="project" value="UniProtKB-KW"/>
</dbReference>
<dbReference type="InterPro" id="IPR029063">
    <property type="entry name" value="SAM-dependent_MTases_sf"/>
</dbReference>
<protein>
    <recommendedName>
        <fullName evidence="6">Ribosomal protein L11 methyltransferase</fullName>
        <shortName evidence="6">L11 Mtase</shortName>
        <ecNumber evidence="6">2.1.1.-</ecNumber>
    </recommendedName>
</protein>
<evidence type="ECO:0000256" key="5">
    <source>
        <dbReference type="ARBA" id="ARBA00022691"/>
    </source>
</evidence>
<evidence type="ECO:0000256" key="3">
    <source>
        <dbReference type="ARBA" id="ARBA00022603"/>
    </source>
</evidence>
<feature type="binding site" evidence="6">
    <location>
        <position position="166"/>
    </location>
    <ligand>
        <name>S-adenosyl-L-methionine</name>
        <dbReference type="ChEBI" id="CHEBI:59789"/>
    </ligand>
</feature>
<reference evidence="8" key="1">
    <citation type="journal article" date="2019" name="Int. J. Syst. Evol. Microbiol.">
        <title>The Global Catalogue of Microorganisms (GCM) 10K type strain sequencing project: providing services to taxonomists for standard genome sequencing and annotation.</title>
        <authorList>
            <consortium name="The Broad Institute Genomics Platform"/>
            <consortium name="The Broad Institute Genome Sequencing Center for Infectious Disease"/>
            <person name="Wu L."/>
            <person name="Ma J."/>
        </authorList>
    </citation>
    <scope>NUCLEOTIDE SEQUENCE [LARGE SCALE GENOMIC DNA]</scope>
    <source>
        <strain evidence="8">CECT 8010</strain>
    </source>
</reference>
<feature type="binding site" evidence="6">
    <location>
        <position position="123"/>
    </location>
    <ligand>
        <name>S-adenosyl-L-methionine</name>
        <dbReference type="ChEBI" id="CHEBI:59789"/>
    </ligand>
</feature>
<feature type="binding site" evidence="6">
    <location>
        <position position="207"/>
    </location>
    <ligand>
        <name>S-adenosyl-L-methionine</name>
        <dbReference type="ChEBI" id="CHEBI:59789"/>
    </ligand>
</feature>
<comment type="caution">
    <text evidence="7">The sequence shown here is derived from an EMBL/GenBank/DDBJ whole genome shotgun (WGS) entry which is preliminary data.</text>
</comment>
<comment type="catalytic activity">
    <reaction evidence="6">
        <text>L-lysyl-[protein] + 3 S-adenosyl-L-methionine = N(6),N(6),N(6)-trimethyl-L-lysyl-[protein] + 3 S-adenosyl-L-homocysteine + 3 H(+)</text>
        <dbReference type="Rhea" id="RHEA:54192"/>
        <dbReference type="Rhea" id="RHEA-COMP:9752"/>
        <dbReference type="Rhea" id="RHEA-COMP:13826"/>
        <dbReference type="ChEBI" id="CHEBI:15378"/>
        <dbReference type="ChEBI" id="CHEBI:29969"/>
        <dbReference type="ChEBI" id="CHEBI:57856"/>
        <dbReference type="ChEBI" id="CHEBI:59789"/>
        <dbReference type="ChEBI" id="CHEBI:61961"/>
    </reaction>
</comment>
<name>A0ABV8PU56_9BACT</name>
<keyword evidence="7" id="KW-0687">Ribonucleoprotein</keyword>
<keyword evidence="7" id="KW-0689">Ribosomal protein</keyword>